<dbReference type="Gene3D" id="1.10.10.60">
    <property type="entry name" value="Homeodomain-like"/>
    <property type="match status" value="1"/>
</dbReference>
<protein>
    <submittedName>
        <fullName evidence="6">DNA-binding transcriptional regulator, AcrR family</fullName>
    </submittedName>
</protein>
<sequence length="269" mass="29127">MVVYAGRGDSRRAMALLWRTEPVATRPGPKPGLTIDMIVAAAIEVADADGMAGLSMRAVGERLGRTAMALYTYVPNKGELVDLMYDHALGEVPDVEPGLDWRAAVTAWAEQLWRCYLRHPWMLEVSPARPVLGPHEYALVEALVRILRETGLPAGVLRRVVGTLFHVVRGAAQVVAEARGAERETGAAEEDWWRTRAGLLLEVVPDIATRYPALTWLQRADPPADLGPDEGYLERETGATFLAGLGLLLDGIDAAIARAGQATSRADSS</sequence>
<dbReference type="Pfam" id="PF02909">
    <property type="entry name" value="TetR_C_1"/>
    <property type="match status" value="1"/>
</dbReference>
<dbReference type="InterPro" id="IPR001647">
    <property type="entry name" value="HTH_TetR"/>
</dbReference>
<dbReference type="SUPFAM" id="SSF46689">
    <property type="entry name" value="Homeodomain-like"/>
    <property type="match status" value="1"/>
</dbReference>
<dbReference type="PROSITE" id="PS50977">
    <property type="entry name" value="HTH_TETR_2"/>
    <property type="match status" value="1"/>
</dbReference>
<evidence type="ECO:0000313" key="7">
    <source>
        <dbReference type="Proteomes" id="UP000198727"/>
    </source>
</evidence>
<dbReference type="InterPro" id="IPR004111">
    <property type="entry name" value="Repressor_TetR_C"/>
</dbReference>
<dbReference type="GO" id="GO:0045892">
    <property type="term" value="P:negative regulation of DNA-templated transcription"/>
    <property type="evidence" value="ECO:0007669"/>
    <property type="project" value="InterPro"/>
</dbReference>
<dbReference type="InterPro" id="IPR009057">
    <property type="entry name" value="Homeodomain-like_sf"/>
</dbReference>
<feature type="DNA-binding region" description="H-T-H motif" evidence="4">
    <location>
        <begin position="55"/>
        <end position="74"/>
    </location>
</feature>
<dbReference type="InterPro" id="IPR050109">
    <property type="entry name" value="HTH-type_TetR-like_transc_reg"/>
</dbReference>
<reference evidence="7" key="1">
    <citation type="submission" date="2016-10" db="EMBL/GenBank/DDBJ databases">
        <authorList>
            <person name="Varghese N."/>
            <person name="Submissions S."/>
        </authorList>
    </citation>
    <scope>NUCLEOTIDE SEQUENCE [LARGE SCALE GENOMIC DNA]</scope>
    <source>
        <strain evidence="7">CGMCC 4.5579</strain>
    </source>
</reference>
<evidence type="ECO:0000259" key="5">
    <source>
        <dbReference type="PROSITE" id="PS50977"/>
    </source>
</evidence>
<evidence type="ECO:0000256" key="2">
    <source>
        <dbReference type="ARBA" id="ARBA00023125"/>
    </source>
</evidence>
<dbReference type="OrthoDB" id="2570341at2"/>
<dbReference type="EMBL" id="FOWW01000014">
    <property type="protein sequence ID" value="SFQ71735.1"/>
    <property type="molecule type" value="Genomic_DNA"/>
</dbReference>
<dbReference type="GO" id="GO:0003700">
    <property type="term" value="F:DNA-binding transcription factor activity"/>
    <property type="evidence" value="ECO:0007669"/>
    <property type="project" value="TreeGrafter"/>
</dbReference>
<keyword evidence="3" id="KW-0804">Transcription</keyword>
<dbReference type="PANTHER" id="PTHR30055">
    <property type="entry name" value="HTH-TYPE TRANSCRIPTIONAL REGULATOR RUTR"/>
    <property type="match status" value="1"/>
</dbReference>
<evidence type="ECO:0000256" key="4">
    <source>
        <dbReference type="PROSITE-ProRule" id="PRU00335"/>
    </source>
</evidence>
<evidence type="ECO:0000256" key="3">
    <source>
        <dbReference type="ARBA" id="ARBA00023163"/>
    </source>
</evidence>
<gene>
    <name evidence="6" type="ORF">SAMN05421810_11477</name>
</gene>
<proteinExistence type="predicted"/>
<keyword evidence="1" id="KW-0805">Transcription regulation</keyword>
<dbReference type="Gene3D" id="1.10.357.10">
    <property type="entry name" value="Tetracycline Repressor, domain 2"/>
    <property type="match status" value="1"/>
</dbReference>
<dbReference type="InterPro" id="IPR036271">
    <property type="entry name" value="Tet_transcr_reg_TetR-rel_C_sf"/>
</dbReference>
<name>A0A1I6ASR3_9PSEU</name>
<organism evidence="6 7">
    <name type="scientific">Amycolatopsis arida</name>
    <dbReference type="NCBI Taxonomy" id="587909"/>
    <lineage>
        <taxon>Bacteria</taxon>
        <taxon>Bacillati</taxon>
        <taxon>Actinomycetota</taxon>
        <taxon>Actinomycetes</taxon>
        <taxon>Pseudonocardiales</taxon>
        <taxon>Pseudonocardiaceae</taxon>
        <taxon>Amycolatopsis</taxon>
    </lineage>
</organism>
<dbReference type="SUPFAM" id="SSF48498">
    <property type="entry name" value="Tetracyclin repressor-like, C-terminal domain"/>
    <property type="match status" value="1"/>
</dbReference>
<keyword evidence="2 4" id="KW-0238">DNA-binding</keyword>
<feature type="domain" description="HTH tetR-type" evidence="5">
    <location>
        <begin position="32"/>
        <end position="92"/>
    </location>
</feature>
<dbReference type="Proteomes" id="UP000198727">
    <property type="component" value="Unassembled WGS sequence"/>
</dbReference>
<dbReference type="AlphaFoldDB" id="A0A1I6ASR3"/>
<dbReference type="GO" id="GO:0000976">
    <property type="term" value="F:transcription cis-regulatory region binding"/>
    <property type="evidence" value="ECO:0007669"/>
    <property type="project" value="TreeGrafter"/>
</dbReference>
<dbReference type="STRING" id="587909.SAMN05421810_11477"/>
<dbReference type="RefSeq" id="WP_092536633.1">
    <property type="nucleotide sequence ID" value="NZ_FOWW01000014.1"/>
</dbReference>
<dbReference type="Pfam" id="PF00440">
    <property type="entry name" value="TetR_N"/>
    <property type="match status" value="1"/>
</dbReference>
<evidence type="ECO:0000313" key="6">
    <source>
        <dbReference type="EMBL" id="SFQ71735.1"/>
    </source>
</evidence>
<keyword evidence="7" id="KW-1185">Reference proteome</keyword>
<evidence type="ECO:0000256" key="1">
    <source>
        <dbReference type="ARBA" id="ARBA00023015"/>
    </source>
</evidence>
<dbReference type="PANTHER" id="PTHR30055:SF151">
    <property type="entry name" value="TRANSCRIPTIONAL REGULATORY PROTEIN"/>
    <property type="match status" value="1"/>
</dbReference>
<accession>A0A1I6ASR3</accession>